<dbReference type="PROSITE" id="PS50280">
    <property type="entry name" value="SET"/>
    <property type="match status" value="1"/>
</dbReference>
<dbReference type="GO" id="GO:0031507">
    <property type="term" value="P:heterochromatin formation"/>
    <property type="evidence" value="ECO:0007669"/>
    <property type="project" value="TreeGrafter"/>
</dbReference>
<feature type="region of interest" description="Disordered" evidence="3">
    <location>
        <begin position="1"/>
        <end position="22"/>
    </location>
</feature>
<evidence type="ECO:0000313" key="5">
    <source>
        <dbReference type="EMBL" id="OBZ77416.1"/>
    </source>
</evidence>
<dbReference type="STRING" id="5627.A0A1C7MLW2"/>
<dbReference type="InterPro" id="IPR001214">
    <property type="entry name" value="SET_dom"/>
</dbReference>
<dbReference type="InterPro" id="IPR046341">
    <property type="entry name" value="SET_dom_sf"/>
</dbReference>
<feature type="domain" description="SET" evidence="4">
    <location>
        <begin position="350"/>
        <end position="467"/>
    </location>
</feature>
<dbReference type="Gene3D" id="2.170.270.10">
    <property type="entry name" value="SET domain"/>
    <property type="match status" value="1"/>
</dbReference>
<keyword evidence="6" id="KW-1185">Reference proteome</keyword>
<keyword evidence="5" id="KW-0808">Transferase</keyword>
<dbReference type="OMA" id="YESCTPI"/>
<organism evidence="5 6">
    <name type="scientific">Grifola frondosa</name>
    <name type="common">Maitake</name>
    <name type="synonym">Polyporus frondosus</name>
    <dbReference type="NCBI Taxonomy" id="5627"/>
    <lineage>
        <taxon>Eukaryota</taxon>
        <taxon>Fungi</taxon>
        <taxon>Dikarya</taxon>
        <taxon>Basidiomycota</taxon>
        <taxon>Agaricomycotina</taxon>
        <taxon>Agaricomycetes</taxon>
        <taxon>Polyporales</taxon>
        <taxon>Grifolaceae</taxon>
        <taxon>Grifola</taxon>
    </lineage>
</organism>
<gene>
    <name evidence="5" type="primary">EZH1_0</name>
    <name evidence="5" type="ORF">A0H81_02709</name>
</gene>
<keyword evidence="2" id="KW-0804">Transcription</keyword>
<dbReference type="Proteomes" id="UP000092993">
    <property type="component" value="Unassembled WGS sequence"/>
</dbReference>
<dbReference type="SMART" id="SM00317">
    <property type="entry name" value="SET"/>
    <property type="match status" value="1"/>
</dbReference>
<dbReference type="GO" id="GO:0046976">
    <property type="term" value="F:histone H3K27 methyltransferase activity"/>
    <property type="evidence" value="ECO:0007669"/>
    <property type="project" value="TreeGrafter"/>
</dbReference>
<dbReference type="PANTHER" id="PTHR45747:SF4">
    <property type="entry name" value="HISTONE-LYSINE N-METHYLTRANSFERASE E(Z)"/>
    <property type="match status" value="1"/>
</dbReference>
<dbReference type="GO" id="GO:0005634">
    <property type="term" value="C:nucleus"/>
    <property type="evidence" value="ECO:0007669"/>
    <property type="project" value="TreeGrafter"/>
</dbReference>
<dbReference type="InterPro" id="IPR045318">
    <property type="entry name" value="EZH1/2-like"/>
</dbReference>
<name>A0A1C7MLW2_GRIFR</name>
<protein>
    <submittedName>
        <fullName evidence="5">Histone-lysine N-methyltransferase EZH1</fullName>
    </submittedName>
</protein>
<comment type="caution">
    <text evidence="5">The sequence shown here is derived from an EMBL/GenBank/DDBJ whole genome shotgun (WGS) entry which is preliminary data.</text>
</comment>
<dbReference type="PANTHER" id="PTHR45747">
    <property type="entry name" value="HISTONE-LYSINE N-METHYLTRANSFERASE E(Z)"/>
    <property type="match status" value="1"/>
</dbReference>
<evidence type="ECO:0000259" key="4">
    <source>
        <dbReference type="PROSITE" id="PS50280"/>
    </source>
</evidence>
<sequence length="481" mass="54356">MAKITRETVPSLQEGEESPKPYPLQELQFTVNDFDANDTSSSLFVEESVAMSNFRPPPNRYESCTPISCNILHGDDPNDMPFVPFADDPTFDAKEHVLEYKSLSWQRGLRDPNLLTIVIEAARRLHYGHGIPLQDIDNAGILPFTLLTTLAPGAIWTASQSDPLNWPGSSQTLHPPLPDLPSTDRRDTQTRIRDLLTLFCPNPNCLQTLCLTHNSDVVALNLRNDHFRSNMFLFQTDFRDLRLITHISSPTPSCIIARICRKPCCEVFAMCQHLAEREFRQQPTLVLSDTEPTFTDNNPLNFTSNKPCMHSELTAREIVVVPRTVRDDGVDANTGREVCRNSQIQRERRKGVEVRHSNLGFGLFLTEGAREGDLIAEYEGELIYEETFETRGQVASHRGRSYVFGINPTFNNDSTYAGSPARFINHAPFRRANCEVNIYLVNGDHRIGVYAKKAFISAGSELLFDYGPEFFNDEESIKQTP</sequence>
<evidence type="ECO:0000256" key="2">
    <source>
        <dbReference type="ARBA" id="ARBA00023163"/>
    </source>
</evidence>
<dbReference type="GO" id="GO:0032259">
    <property type="term" value="P:methylation"/>
    <property type="evidence" value="ECO:0007669"/>
    <property type="project" value="UniProtKB-KW"/>
</dbReference>
<dbReference type="GO" id="GO:0003682">
    <property type="term" value="F:chromatin binding"/>
    <property type="evidence" value="ECO:0007669"/>
    <property type="project" value="TreeGrafter"/>
</dbReference>
<dbReference type="OrthoDB" id="6141102at2759"/>
<dbReference type="Pfam" id="PF00856">
    <property type="entry name" value="SET"/>
    <property type="match status" value="1"/>
</dbReference>
<proteinExistence type="predicted"/>
<evidence type="ECO:0000313" key="6">
    <source>
        <dbReference type="Proteomes" id="UP000092993"/>
    </source>
</evidence>
<keyword evidence="1" id="KW-0805">Transcription regulation</keyword>
<evidence type="ECO:0000256" key="1">
    <source>
        <dbReference type="ARBA" id="ARBA00023015"/>
    </source>
</evidence>
<accession>A0A1C7MLW2</accession>
<evidence type="ECO:0000256" key="3">
    <source>
        <dbReference type="SAM" id="MobiDB-lite"/>
    </source>
</evidence>
<dbReference type="SUPFAM" id="SSF82199">
    <property type="entry name" value="SET domain"/>
    <property type="match status" value="1"/>
</dbReference>
<dbReference type="EMBL" id="LUGG01000002">
    <property type="protein sequence ID" value="OBZ77416.1"/>
    <property type="molecule type" value="Genomic_DNA"/>
</dbReference>
<dbReference type="AlphaFoldDB" id="A0A1C7MLW2"/>
<reference evidence="5 6" key="1">
    <citation type="submission" date="2016-03" db="EMBL/GenBank/DDBJ databases">
        <title>Whole genome sequencing of Grifola frondosa 9006-11.</title>
        <authorList>
            <person name="Min B."/>
            <person name="Park H."/>
            <person name="Kim J.-G."/>
            <person name="Cho H."/>
            <person name="Oh Y.-L."/>
            <person name="Kong W.-S."/>
            <person name="Choi I.-G."/>
        </authorList>
    </citation>
    <scope>NUCLEOTIDE SEQUENCE [LARGE SCALE GENOMIC DNA]</scope>
    <source>
        <strain evidence="5 6">9006-11</strain>
    </source>
</reference>
<keyword evidence="5" id="KW-0489">Methyltransferase</keyword>